<dbReference type="Pfam" id="PF00629">
    <property type="entry name" value="MAM"/>
    <property type="match status" value="1"/>
</dbReference>
<dbReference type="GO" id="GO:0016020">
    <property type="term" value="C:membrane"/>
    <property type="evidence" value="ECO:0007669"/>
    <property type="project" value="InterPro"/>
</dbReference>
<reference evidence="1" key="1">
    <citation type="submission" date="2022-03" db="EMBL/GenBank/DDBJ databases">
        <authorList>
            <person name="Martin C."/>
        </authorList>
    </citation>
    <scope>NUCLEOTIDE SEQUENCE</scope>
</reference>
<proteinExistence type="predicted"/>
<sequence length="111" mass="12058">FEDQYLCGYSQSQEDTLEWSWETIATPTSSTGCSSDHTNGDGTGHFLYIEASEVQAGSQAALTSPKSELSPGDRKCLTWWYHMNGVNTGDLLVNADIASNKSTIATWSRSG</sequence>
<dbReference type="PANTHER" id="PTHR23282:SF101">
    <property type="entry name" value="MAM DOMAIN-CONTAINING PROTEIN"/>
    <property type="match status" value="1"/>
</dbReference>
<dbReference type="PANTHER" id="PTHR23282">
    <property type="entry name" value="APICAL ENDOSOMAL GLYCOPROTEIN PRECURSOR"/>
    <property type="match status" value="1"/>
</dbReference>
<keyword evidence="2" id="KW-1185">Reference proteome</keyword>
<accession>A0A8J1XIJ5</accession>
<dbReference type="AlphaFoldDB" id="A0A8J1XIJ5"/>
<dbReference type="InterPro" id="IPR013320">
    <property type="entry name" value="ConA-like_dom_sf"/>
</dbReference>
<gene>
    <name evidence="1" type="ORF">OFUS_LOCUS23677</name>
</gene>
<dbReference type="EMBL" id="CAIIXF020000011">
    <property type="protein sequence ID" value="CAH1799698.1"/>
    <property type="molecule type" value="Genomic_DNA"/>
</dbReference>
<dbReference type="SUPFAM" id="SSF49899">
    <property type="entry name" value="Concanavalin A-like lectins/glucanases"/>
    <property type="match status" value="1"/>
</dbReference>
<dbReference type="InterPro" id="IPR051560">
    <property type="entry name" value="MAM_domain-containing"/>
</dbReference>
<comment type="caution">
    <text evidence="1">The sequence shown here is derived from an EMBL/GenBank/DDBJ whole genome shotgun (WGS) entry which is preliminary data.</text>
</comment>
<evidence type="ECO:0000313" key="1">
    <source>
        <dbReference type="EMBL" id="CAH1799698.1"/>
    </source>
</evidence>
<dbReference type="Gene3D" id="2.60.120.200">
    <property type="match status" value="1"/>
</dbReference>
<name>A0A8J1XIJ5_OWEFU</name>
<dbReference type="SMART" id="SM00137">
    <property type="entry name" value="MAM"/>
    <property type="match status" value="1"/>
</dbReference>
<evidence type="ECO:0000313" key="2">
    <source>
        <dbReference type="Proteomes" id="UP000749559"/>
    </source>
</evidence>
<dbReference type="Proteomes" id="UP000749559">
    <property type="component" value="Unassembled WGS sequence"/>
</dbReference>
<dbReference type="PRINTS" id="PR00020">
    <property type="entry name" value="MAMDOMAIN"/>
</dbReference>
<dbReference type="InterPro" id="IPR000998">
    <property type="entry name" value="MAM_dom"/>
</dbReference>
<dbReference type="PROSITE" id="PS50060">
    <property type="entry name" value="MAM_2"/>
    <property type="match status" value="1"/>
</dbReference>
<dbReference type="OrthoDB" id="412155at2759"/>
<organism evidence="1 2">
    <name type="scientific">Owenia fusiformis</name>
    <name type="common">Polychaete worm</name>
    <dbReference type="NCBI Taxonomy" id="6347"/>
    <lineage>
        <taxon>Eukaryota</taxon>
        <taxon>Metazoa</taxon>
        <taxon>Spiralia</taxon>
        <taxon>Lophotrochozoa</taxon>
        <taxon>Annelida</taxon>
        <taxon>Polychaeta</taxon>
        <taxon>Sedentaria</taxon>
        <taxon>Canalipalpata</taxon>
        <taxon>Sabellida</taxon>
        <taxon>Oweniida</taxon>
        <taxon>Oweniidae</taxon>
        <taxon>Owenia</taxon>
    </lineage>
</organism>
<feature type="non-terminal residue" evidence="1">
    <location>
        <position position="1"/>
    </location>
</feature>
<dbReference type="CDD" id="cd06263">
    <property type="entry name" value="MAM"/>
    <property type="match status" value="1"/>
</dbReference>
<protein>
    <submittedName>
        <fullName evidence="1">Uncharacterized protein</fullName>
    </submittedName>
</protein>
<feature type="non-terminal residue" evidence="1">
    <location>
        <position position="111"/>
    </location>
</feature>